<reference evidence="1" key="1">
    <citation type="submission" date="2025-08" db="UniProtKB">
        <authorList>
            <consortium name="Ensembl"/>
        </authorList>
    </citation>
    <scope>IDENTIFICATION</scope>
</reference>
<name>A0A8D2J7A5_VARKO</name>
<protein>
    <submittedName>
        <fullName evidence="1">Uncharacterized protein</fullName>
    </submittedName>
</protein>
<dbReference type="Ensembl" id="ENSVKKT00000007709.1">
    <property type="protein sequence ID" value="ENSVKKP00000007513.1"/>
    <property type="gene ID" value="ENSVKKG00000005396.1"/>
</dbReference>
<dbReference type="Gene3D" id="1.25.40.20">
    <property type="entry name" value="Ankyrin repeat-containing domain"/>
    <property type="match status" value="1"/>
</dbReference>
<reference evidence="1" key="2">
    <citation type="submission" date="2025-09" db="UniProtKB">
        <authorList>
            <consortium name="Ensembl"/>
        </authorList>
    </citation>
    <scope>IDENTIFICATION</scope>
</reference>
<dbReference type="AlphaFoldDB" id="A0A8D2J7A5"/>
<dbReference type="OMA" id="PRDRWAN"/>
<organism evidence="1 2">
    <name type="scientific">Varanus komodoensis</name>
    <name type="common">Komodo dragon</name>
    <dbReference type="NCBI Taxonomy" id="61221"/>
    <lineage>
        <taxon>Eukaryota</taxon>
        <taxon>Metazoa</taxon>
        <taxon>Chordata</taxon>
        <taxon>Craniata</taxon>
        <taxon>Vertebrata</taxon>
        <taxon>Euteleostomi</taxon>
        <taxon>Lepidosauria</taxon>
        <taxon>Squamata</taxon>
        <taxon>Bifurcata</taxon>
        <taxon>Unidentata</taxon>
        <taxon>Episquamata</taxon>
        <taxon>Toxicofera</taxon>
        <taxon>Anguimorpha</taxon>
        <taxon>Paleoanguimorpha</taxon>
        <taxon>Varanoidea</taxon>
        <taxon>Varanidae</taxon>
        <taxon>Varanus</taxon>
    </lineage>
</organism>
<dbReference type="InterPro" id="IPR036770">
    <property type="entry name" value="Ankyrin_rpt-contain_sf"/>
</dbReference>
<accession>A0A8D2J7A5</accession>
<dbReference type="Pfam" id="PF00023">
    <property type="entry name" value="Ank"/>
    <property type="match status" value="1"/>
</dbReference>
<sequence length="96" mass="10788">MDMERRVGDSWTALHVAAAEGCVEGAEVLLEACKVYEALPFGHHDVFKILREYQVQYMPPYDSTNEKENETVQKNLGGLLCHLNPVTVFQPGTFGF</sequence>
<dbReference type="Proteomes" id="UP000694545">
    <property type="component" value="Unplaced"/>
</dbReference>
<proteinExistence type="predicted"/>
<evidence type="ECO:0000313" key="1">
    <source>
        <dbReference type="Ensembl" id="ENSVKKP00000007513.1"/>
    </source>
</evidence>
<keyword evidence="2" id="KW-1185">Reference proteome</keyword>
<dbReference type="InterPro" id="IPR002110">
    <property type="entry name" value="Ankyrin_rpt"/>
</dbReference>
<dbReference type="SUPFAM" id="SSF48403">
    <property type="entry name" value="Ankyrin repeat"/>
    <property type="match status" value="1"/>
</dbReference>
<evidence type="ECO:0000313" key="2">
    <source>
        <dbReference type="Proteomes" id="UP000694545"/>
    </source>
</evidence>